<accession>A0A6V8LKI5</accession>
<evidence type="ECO:0000313" key="1">
    <source>
        <dbReference type="EMBL" id="GFK92194.1"/>
    </source>
</evidence>
<keyword evidence="2" id="KW-1185">Reference proteome</keyword>
<protein>
    <submittedName>
        <fullName evidence="1">Uncharacterized protein</fullName>
    </submittedName>
</protein>
<dbReference type="Proteomes" id="UP000494245">
    <property type="component" value="Unassembled WGS sequence"/>
</dbReference>
<name>A0A6V8LKI5_9BACT</name>
<sequence length="276" mass="30070">MFLEEFSLDAAGVFPHPGLAPTVHRSLPGAEALPGAALFLASDLFPAASLRRRRRLEREPLAMAGEGLPAWYTGESLDQFDQDVFLACVLAALRGEGPAGGSMRRFLAVLGRRATRACLSRLEASLFRLATGRVELRDQRFNCCVQLLETVLVDREQGVFRAQASPEAVDALRDVEGLGQLARLRYGMVPGPLSKWLAGYIQAVGGGQLLLDPAEVRALCGQQTADLRIFSARASAALRSLEEMGYIQMMIHFHDDRIMIRRGNGDAAPSPRGPAW</sequence>
<organism evidence="1 2">
    <name type="scientific">Fundidesulfovibrio magnetotacticus</name>
    <dbReference type="NCBI Taxonomy" id="2730080"/>
    <lineage>
        <taxon>Bacteria</taxon>
        <taxon>Pseudomonadati</taxon>
        <taxon>Thermodesulfobacteriota</taxon>
        <taxon>Desulfovibrionia</taxon>
        <taxon>Desulfovibrionales</taxon>
        <taxon>Desulfovibrionaceae</taxon>
        <taxon>Fundidesulfovibrio</taxon>
    </lineage>
</organism>
<dbReference type="RefSeq" id="WP_173080106.1">
    <property type="nucleotide sequence ID" value="NZ_BLTE01000001.1"/>
</dbReference>
<proteinExistence type="predicted"/>
<reference evidence="1 2" key="1">
    <citation type="submission" date="2020-04" db="EMBL/GenBank/DDBJ databases">
        <authorList>
            <consortium name="Desulfovibrio sp. FSS-1 genome sequencing consortium"/>
            <person name="Shimoshige H."/>
            <person name="Kobayashi H."/>
            <person name="Maekawa T."/>
        </authorList>
    </citation>
    <scope>NUCLEOTIDE SEQUENCE [LARGE SCALE GENOMIC DNA]</scope>
    <source>
        <strain evidence="1 2">SIID29052-01</strain>
    </source>
</reference>
<dbReference type="AlphaFoldDB" id="A0A6V8LKI5"/>
<evidence type="ECO:0000313" key="2">
    <source>
        <dbReference type="Proteomes" id="UP000494245"/>
    </source>
</evidence>
<reference evidence="1 2" key="2">
    <citation type="submission" date="2020-05" db="EMBL/GenBank/DDBJ databases">
        <title>Draft genome sequence of Desulfovibrio sp. strainFSS-1.</title>
        <authorList>
            <person name="Shimoshige H."/>
            <person name="Kobayashi H."/>
            <person name="Maekawa T."/>
        </authorList>
    </citation>
    <scope>NUCLEOTIDE SEQUENCE [LARGE SCALE GENOMIC DNA]</scope>
    <source>
        <strain evidence="1 2">SIID29052-01</strain>
    </source>
</reference>
<dbReference type="EMBL" id="BLTE01000001">
    <property type="protein sequence ID" value="GFK92194.1"/>
    <property type="molecule type" value="Genomic_DNA"/>
</dbReference>
<gene>
    <name evidence="1" type="ORF">NNJEOMEG_00015</name>
</gene>
<comment type="caution">
    <text evidence="1">The sequence shown here is derived from an EMBL/GenBank/DDBJ whole genome shotgun (WGS) entry which is preliminary data.</text>
</comment>